<dbReference type="Pfam" id="PF03099">
    <property type="entry name" value="BPL_LplA_LipB"/>
    <property type="match status" value="1"/>
</dbReference>
<dbReference type="Gene3D" id="3.30.930.10">
    <property type="entry name" value="Bira Bifunctional Protein, Domain 2"/>
    <property type="match status" value="1"/>
</dbReference>
<dbReference type="AlphaFoldDB" id="A0A7M1QT24"/>
<evidence type="ECO:0000313" key="2">
    <source>
        <dbReference type="EMBL" id="QOR45038.1"/>
    </source>
</evidence>
<dbReference type="InterPro" id="IPR045864">
    <property type="entry name" value="aa-tRNA-synth_II/BPL/LPL"/>
</dbReference>
<evidence type="ECO:0000313" key="3">
    <source>
        <dbReference type="Proteomes" id="UP000595053"/>
    </source>
</evidence>
<dbReference type="InterPro" id="IPR004143">
    <property type="entry name" value="BPL_LPL_catalytic"/>
</dbReference>
<dbReference type="GO" id="GO:0004077">
    <property type="term" value="F:biotin--[biotin carboxyl-carrier protein] ligase activity"/>
    <property type="evidence" value="ECO:0007669"/>
    <property type="project" value="TreeGrafter"/>
</dbReference>
<dbReference type="SUPFAM" id="SSF55681">
    <property type="entry name" value="Class II aaRS and biotin synthetases"/>
    <property type="match status" value="1"/>
</dbReference>
<gene>
    <name evidence="2" type="ORF">INS88_07030</name>
</gene>
<reference evidence="2 3" key="1">
    <citation type="submission" date="2020-10" db="EMBL/GenBank/DDBJ databases">
        <title>Trueperella pecoris sp. nov. isolated from bovine and porcine specimens.</title>
        <authorList>
            <person name="Schoenecker L."/>
            <person name="Schnydrig P."/>
            <person name="Brodard I."/>
            <person name="Thomann A."/>
            <person name="Hemphill A."/>
            <person name="Rodriguez-Campos S."/>
            <person name="Perreten V."/>
            <person name="Jores J."/>
            <person name="Kittl S."/>
        </authorList>
    </citation>
    <scope>NUCLEOTIDE SEQUENCE [LARGE SCALE GENOMIC DNA]</scope>
    <source>
        <strain evidence="2 3">15A0121</strain>
    </source>
</reference>
<dbReference type="RefSeq" id="WP_193327203.1">
    <property type="nucleotide sequence ID" value="NZ_CP053291.1"/>
</dbReference>
<dbReference type="GO" id="GO:0005737">
    <property type="term" value="C:cytoplasm"/>
    <property type="evidence" value="ECO:0007669"/>
    <property type="project" value="TreeGrafter"/>
</dbReference>
<dbReference type="PANTHER" id="PTHR12835">
    <property type="entry name" value="BIOTIN PROTEIN LIGASE"/>
    <property type="match status" value="1"/>
</dbReference>
<evidence type="ECO:0000259" key="1">
    <source>
        <dbReference type="PROSITE" id="PS51733"/>
    </source>
</evidence>
<dbReference type="PANTHER" id="PTHR12835:SF5">
    <property type="entry name" value="BIOTIN--PROTEIN LIGASE"/>
    <property type="match status" value="1"/>
</dbReference>
<keyword evidence="3" id="KW-1185">Reference proteome</keyword>
<proteinExistence type="predicted"/>
<organism evidence="2 3">
    <name type="scientific">Trueperella pecoris</name>
    <dbReference type="NCBI Taxonomy" id="2733571"/>
    <lineage>
        <taxon>Bacteria</taxon>
        <taxon>Bacillati</taxon>
        <taxon>Actinomycetota</taxon>
        <taxon>Actinomycetes</taxon>
        <taxon>Actinomycetales</taxon>
        <taxon>Actinomycetaceae</taxon>
        <taxon>Trueperella</taxon>
    </lineage>
</organism>
<sequence>MFLLAGDFARTSQKAEVHYVLETTSTQDTLRSLPGAAPLTTIVAGVQTQGRGRLGRSWHSEAGQSLLASTLVVLPDTPVLRDTLGFLTLIAAAAMRSALAITTGGQFQVKFPNDIVTPNGLKIAGVLGEFFADTSKRRGELCLALGVGVNVYQQGKALFPGSTSLASAGVLNNDEETAVIDQLLSAYLDQLRERITTFAADPDQPNTTDLITELNAHLAGRGYETTVAGQTGVIQVLSPRAELIVRTPHGDVAIAPSEVAMIAEFGQIKPDADLQTATVRERKSHENTHR</sequence>
<dbReference type="PROSITE" id="PS51733">
    <property type="entry name" value="BPL_LPL_CATALYTIC"/>
    <property type="match status" value="1"/>
</dbReference>
<dbReference type="Proteomes" id="UP000595053">
    <property type="component" value="Chromosome"/>
</dbReference>
<feature type="domain" description="BPL/LPL catalytic" evidence="1">
    <location>
        <begin position="3"/>
        <end position="192"/>
    </location>
</feature>
<accession>A0A7M1QT24</accession>
<protein>
    <recommendedName>
        <fullName evidence="1">BPL/LPL catalytic domain-containing protein</fullName>
    </recommendedName>
</protein>
<dbReference type="EMBL" id="CP063213">
    <property type="protein sequence ID" value="QOR45038.1"/>
    <property type="molecule type" value="Genomic_DNA"/>
</dbReference>
<name>A0A7M1QT24_9ACTO</name>